<dbReference type="GeneID" id="19206374"/>
<evidence type="ECO:0000313" key="2">
    <source>
        <dbReference type="Proteomes" id="UP000053558"/>
    </source>
</evidence>
<dbReference type="KEGG" id="cput:CONPUDRAFT_170023"/>
<proteinExistence type="predicted"/>
<organism evidence="1 2">
    <name type="scientific">Coniophora puteana (strain RWD-64-598)</name>
    <name type="common">Brown rot fungus</name>
    <dbReference type="NCBI Taxonomy" id="741705"/>
    <lineage>
        <taxon>Eukaryota</taxon>
        <taxon>Fungi</taxon>
        <taxon>Dikarya</taxon>
        <taxon>Basidiomycota</taxon>
        <taxon>Agaricomycotina</taxon>
        <taxon>Agaricomycetes</taxon>
        <taxon>Agaricomycetidae</taxon>
        <taxon>Boletales</taxon>
        <taxon>Coniophorineae</taxon>
        <taxon>Coniophoraceae</taxon>
        <taxon>Coniophora</taxon>
    </lineage>
</organism>
<evidence type="ECO:0000313" key="1">
    <source>
        <dbReference type="EMBL" id="EIW74679.1"/>
    </source>
</evidence>
<sequence>MAGHLPDMVDNGSDYWRRLMDVVSFEAYEKTAPTKILHPELLPVLSAFAAHTLKREDRLAGQFFFPDKKPDAALTSVLPTIALQLGVRHGRIRQMIIDTLRDAPELIADDHSFMDHIYPFFIRPLRRLKEKQETARGALKTNTYVFAGIQERGASPPEFANVLRLLESLADCLSHYDDLPNTHIFLATDLADHTRDEVFTALQETFTVTYTHAFDVNSTSHLQLACFHVRHR</sequence>
<dbReference type="AlphaFoldDB" id="R7SI07"/>
<accession>R7SI07</accession>
<protein>
    <submittedName>
        <fullName evidence="1">Uncharacterized protein</fullName>
    </submittedName>
</protein>
<reference evidence="2" key="1">
    <citation type="journal article" date="2012" name="Science">
        <title>The Paleozoic origin of enzymatic lignin decomposition reconstructed from 31 fungal genomes.</title>
        <authorList>
            <person name="Floudas D."/>
            <person name="Binder M."/>
            <person name="Riley R."/>
            <person name="Barry K."/>
            <person name="Blanchette R.A."/>
            <person name="Henrissat B."/>
            <person name="Martinez A.T."/>
            <person name="Otillar R."/>
            <person name="Spatafora J.W."/>
            <person name="Yadav J.S."/>
            <person name="Aerts A."/>
            <person name="Benoit I."/>
            <person name="Boyd A."/>
            <person name="Carlson A."/>
            <person name="Copeland A."/>
            <person name="Coutinho P.M."/>
            <person name="de Vries R.P."/>
            <person name="Ferreira P."/>
            <person name="Findley K."/>
            <person name="Foster B."/>
            <person name="Gaskell J."/>
            <person name="Glotzer D."/>
            <person name="Gorecki P."/>
            <person name="Heitman J."/>
            <person name="Hesse C."/>
            <person name="Hori C."/>
            <person name="Igarashi K."/>
            <person name="Jurgens J.A."/>
            <person name="Kallen N."/>
            <person name="Kersten P."/>
            <person name="Kohler A."/>
            <person name="Kuees U."/>
            <person name="Kumar T.K.A."/>
            <person name="Kuo A."/>
            <person name="LaButti K."/>
            <person name="Larrondo L.F."/>
            <person name="Lindquist E."/>
            <person name="Ling A."/>
            <person name="Lombard V."/>
            <person name="Lucas S."/>
            <person name="Lundell T."/>
            <person name="Martin R."/>
            <person name="McLaughlin D.J."/>
            <person name="Morgenstern I."/>
            <person name="Morin E."/>
            <person name="Murat C."/>
            <person name="Nagy L.G."/>
            <person name="Nolan M."/>
            <person name="Ohm R.A."/>
            <person name="Patyshakuliyeva A."/>
            <person name="Rokas A."/>
            <person name="Ruiz-Duenas F.J."/>
            <person name="Sabat G."/>
            <person name="Salamov A."/>
            <person name="Samejima M."/>
            <person name="Schmutz J."/>
            <person name="Slot J.C."/>
            <person name="St John F."/>
            <person name="Stenlid J."/>
            <person name="Sun H."/>
            <person name="Sun S."/>
            <person name="Syed K."/>
            <person name="Tsang A."/>
            <person name="Wiebenga A."/>
            <person name="Young D."/>
            <person name="Pisabarro A."/>
            <person name="Eastwood D.C."/>
            <person name="Martin F."/>
            <person name="Cullen D."/>
            <person name="Grigoriev I.V."/>
            <person name="Hibbett D.S."/>
        </authorList>
    </citation>
    <scope>NUCLEOTIDE SEQUENCE [LARGE SCALE GENOMIC DNA]</scope>
    <source>
        <strain evidence="2">RWD-64-598 SS2</strain>
    </source>
</reference>
<name>R7SI07_CONPW</name>
<keyword evidence="2" id="KW-1185">Reference proteome</keyword>
<gene>
    <name evidence="1" type="ORF">CONPUDRAFT_170023</name>
</gene>
<dbReference type="EMBL" id="JH711591">
    <property type="protein sequence ID" value="EIW74679.1"/>
    <property type="molecule type" value="Genomic_DNA"/>
</dbReference>
<dbReference type="Proteomes" id="UP000053558">
    <property type="component" value="Unassembled WGS sequence"/>
</dbReference>
<dbReference type="RefSeq" id="XP_007775273.1">
    <property type="nucleotide sequence ID" value="XM_007777083.1"/>
</dbReference>